<evidence type="ECO:0000313" key="2">
    <source>
        <dbReference type="Proteomes" id="UP000294702"/>
    </source>
</evidence>
<evidence type="ECO:0000313" key="1">
    <source>
        <dbReference type="EMBL" id="TCJ98810.1"/>
    </source>
</evidence>
<dbReference type="EMBL" id="SMFT01000002">
    <property type="protein sequence ID" value="TCJ98810.1"/>
    <property type="molecule type" value="Genomic_DNA"/>
</dbReference>
<accession>A0A4R1FX07</accession>
<sequence length="109" mass="12692">MTEQEKELWFARQWNLLNKSRYAVERAFNGLPLKEKQIIIVLANILPAEDLREPHLTGYQLSHYSPKGQGKIAYAVRLIRNIVNAFPQTMSTSDFYKTDPNYNAEVSYE</sequence>
<protein>
    <submittedName>
        <fullName evidence="1">Uncharacterized protein</fullName>
    </submittedName>
</protein>
<organism evidence="1 2">
    <name type="scientific">Volucribacter psittacicida</name>
    <dbReference type="NCBI Taxonomy" id="203482"/>
    <lineage>
        <taxon>Bacteria</taxon>
        <taxon>Pseudomonadati</taxon>
        <taxon>Pseudomonadota</taxon>
        <taxon>Gammaproteobacteria</taxon>
        <taxon>Pasteurellales</taxon>
        <taxon>Pasteurellaceae</taxon>
        <taxon>Volucribacter</taxon>
    </lineage>
</organism>
<dbReference type="AlphaFoldDB" id="A0A4R1FX07"/>
<gene>
    <name evidence="1" type="ORF">EV694_1237</name>
</gene>
<proteinExistence type="predicted"/>
<dbReference type="OrthoDB" id="5680712at2"/>
<comment type="caution">
    <text evidence="1">The sequence shown here is derived from an EMBL/GenBank/DDBJ whole genome shotgun (WGS) entry which is preliminary data.</text>
</comment>
<name>A0A4R1FX07_9PAST</name>
<dbReference type="Proteomes" id="UP000294702">
    <property type="component" value="Unassembled WGS sequence"/>
</dbReference>
<reference evidence="1 2" key="1">
    <citation type="submission" date="2019-03" db="EMBL/GenBank/DDBJ databases">
        <title>Genomic Encyclopedia of Type Strains, Phase IV (KMG-IV): sequencing the most valuable type-strain genomes for metagenomic binning, comparative biology and taxonomic classification.</title>
        <authorList>
            <person name="Goeker M."/>
        </authorList>
    </citation>
    <scope>NUCLEOTIDE SEQUENCE [LARGE SCALE GENOMIC DNA]</scope>
    <source>
        <strain evidence="1 2">DSM 15534</strain>
    </source>
</reference>
<keyword evidence="2" id="KW-1185">Reference proteome</keyword>
<dbReference type="RefSeq" id="WP_132690528.1">
    <property type="nucleotide sequence ID" value="NZ_SMFT01000002.1"/>
</dbReference>